<comment type="caution">
    <text evidence="1">The sequence shown here is derived from an EMBL/GenBank/DDBJ whole genome shotgun (WGS) entry which is preliminary data.</text>
</comment>
<keyword evidence="2" id="KW-1185">Reference proteome</keyword>
<protein>
    <submittedName>
        <fullName evidence="1">Uncharacterized protein</fullName>
    </submittedName>
</protein>
<dbReference type="AlphaFoldDB" id="A0A8S0UIS9"/>
<accession>A0A8S0UIS9</accession>
<gene>
    <name evidence="1" type="ORF">OLEA9_A010442</name>
</gene>
<reference evidence="1 2" key="1">
    <citation type="submission" date="2019-12" db="EMBL/GenBank/DDBJ databases">
        <authorList>
            <person name="Alioto T."/>
            <person name="Alioto T."/>
            <person name="Gomez Garrido J."/>
        </authorList>
    </citation>
    <scope>NUCLEOTIDE SEQUENCE [LARGE SCALE GENOMIC DNA]</scope>
</reference>
<organism evidence="1 2">
    <name type="scientific">Olea europaea subsp. europaea</name>
    <dbReference type="NCBI Taxonomy" id="158383"/>
    <lineage>
        <taxon>Eukaryota</taxon>
        <taxon>Viridiplantae</taxon>
        <taxon>Streptophyta</taxon>
        <taxon>Embryophyta</taxon>
        <taxon>Tracheophyta</taxon>
        <taxon>Spermatophyta</taxon>
        <taxon>Magnoliopsida</taxon>
        <taxon>eudicotyledons</taxon>
        <taxon>Gunneridae</taxon>
        <taxon>Pentapetalae</taxon>
        <taxon>asterids</taxon>
        <taxon>lamiids</taxon>
        <taxon>Lamiales</taxon>
        <taxon>Oleaceae</taxon>
        <taxon>Oleeae</taxon>
        <taxon>Olea</taxon>
    </lineage>
</organism>
<feature type="non-terminal residue" evidence="1">
    <location>
        <position position="50"/>
    </location>
</feature>
<proteinExistence type="predicted"/>
<name>A0A8S0UIS9_OLEEU</name>
<dbReference type="Proteomes" id="UP000594638">
    <property type="component" value="Unassembled WGS sequence"/>
</dbReference>
<sequence length="50" mass="5625">MQQSPEAVPNSRLPVNRAPKPAKAIQFPYVVDEVKQMKSSGIVVVFERTR</sequence>
<evidence type="ECO:0000313" key="1">
    <source>
        <dbReference type="EMBL" id="CAA3018246.1"/>
    </source>
</evidence>
<dbReference type="EMBL" id="CACTIH010007805">
    <property type="protein sequence ID" value="CAA3018246.1"/>
    <property type="molecule type" value="Genomic_DNA"/>
</dbReference>
<dbReference type="Gramene" id="OE9A010442T1">
    <property type="protein sequence ID" value="OE9A010442C1"/>
    <property type="gene ID" value="OE9A010442"/>
</dbReference>
<evidence type="ECO:0000313" key="2">
    <source>
        <dbReference type="Proteomes" id="UP000594638"/>
    </source>
</evidence>